<dbReference type="PANTHER" id="PTHR34220:SF7">
    <property type="entry name" value="SENSOR HISTIDINE KINASE YPDA"/>
    <property type="match status" value="1"/>
</dbReference>
<dbReference type="Proteomes" id="UP000215002">
    <property type="component" value="Chromosome"/>
</dbReference>
<feature type="domain" description="Signal transduction histidine kinase internal region" evidence="2">
    <location>
        <begin position="163"/>
        <end position="240"/>
    </location>
</feature>
<keyword evidence="1" id="KW-1133">Transmembrane helix</keyword>
<dbReference type="RefSeq" id="WP_094569383.1">
    <property type="nucleotide sequence ID" value="NZ_CP022743.1"/>
</dbReference>
<keyword evidence="1" id="KW-0472">Membrane</keyword>
<name>A0A223NSF9_9SPHI</name>
<gene>
    <name evidence="3" type="ORF">MuYL_0939</name>
</gene>
<keyword evidence="3" id="KW-0808">Transferase</keyword>
<feature type="transmembrane region" description="Helical" evidence="1">
    <location>
        <begin position="85"/>
        <end position="104"/>
    </location>
</feature>
<dbReference type="AlphaFoldDB" id="A0A223NSF9"/>
<evidence type="ECO:0000313" key="3">
    <source>
        <dbReference type="EMBL" id="ASU32839.1"/>
    </source>
</evidence>
<feature type="transmembrane region" description="Helical" evidence="1">
    <location>
        <begin position="124"/>
        <end position="144"/>
    </location>
</feature>
<evidence type="ECO:0000259" key="2">
    <source>
        <dbReference type="Pfam" id="PF06580"/>
    </source>
</evidence>
<evidence type="ECO:0000313" key="4">
    <source>
        <dbReference type="Proteomes" id="UP000215002"/>
    </source>
</evidence>
<dbReference type="KEGG" id="muc:MuYL_0939"/>
<dbReference type="Pfam" id="PF06580">
    <property type="entry name" value="His_kinase"/>
    <property type="match status" value="1"/>
</dbReference>
<dbReference type="InterPro" id="IPR050640">
    <property type="entry name" value="Bact_2-comp_sensor_kinase"/>
</dbReference>
<dbReference type="PANTHER" id="PTHR34220">
    <property type="entry name" value="SENSOR HISTIDINE KINASE YPDA"/>
    <property type="match status" value="1"/>
</dbReference>
<accession>A0A223NSF9</accession>
<reference evidence="3 4" key="1">
    <citation type="submission" date="2017-08" db="EMBL/GenBank/DDBJ databases">
        <title>Complete genome sequence of Mucilaginibacter sp. strain BJC16-A31.</title>
        <authorList>
            <consortium name="Henan University of Science and Technology"/>
            <person name="You X."/>
        </authorList>
    </citation>
    <scope>NUCLEOTIDE SEQUENCE [LARGE SCALE GENOMIC DNA]</scope>
    <source>
        <strain evidence="3 4">BJC16-A31</strain>
    </source>
</reference>
<evidence type="ECO:0000256" key="1">
    <source>
        <dbReference type="SAM" id="Phobius"/>
    </source>
</evidence>
<protein>
    <submittedName>
        <fullName evidence="3">Histidine kinase</fullName>
    </submittedName>
</protein>
<dbReference type="OrthoDB" id="9809908at2"/>
<sequence length="349" mass="40325">MHKHSYRLYRIYGYPGFGLVLYLVLVLINPAARTLNSWRYYAFGDFILEFIFSVAYATALFETGIQLTSLLNKWYPWDGRIKSRFGIQFSLHVIIVYLVLSLFFKIKFPHYFGYDELMFRQTVIVGVIFSLLITSVFAAEYFFYRWNDAKLKSLEMEQLTTQAQLDALKLQLDPHFLFNNLSIVTALIEDQPATAVSYVAKLSSIYRYMLTNRIRNVIPLTEELEFIKAYLFLYQIRYGNGIHVRIDEVGLAALSGLPPLTLQLLIENAIKHNVFSTESPLNIHIYFPEGKAMVVENNKMPKAIPVVSANMGLKNIEERYRLMSSLSPVVTADEHFFSVEIPLINSNNF</sequence>
<proteinExistence type="predicted"/>
<dbReference type="EMBL" id="CP022743">
    <property type="protein sequence ID" value="ASU32839.1"/>
    <property type="molecule type" value="Genomic_DNA"/>
</dbReference>
<keyword evidence="1" id="KW-0812">Transmembrane</keyword>
<dbReference type="GO" id="GO:0000155">
    <property type="term" value="F:phosphorelay sensor kinase activity"/>
    <property type="evidence" value="ECO:0007669"/>
    <property type="project" value="InterPro"/>
</dbReference>
<dbReference type="GO" id="GO:0016020">
    <property type="term" value="C:membrane"/>
    <property type="evidence" value="ECO:0007669"/>
    <property type="project" value="InterPro"/>
</dbReference>
<dbReference type="InterPro" id="IPR010559">
    <property type="entry name" value="Sig_transdc_His_kin_internal"/>
</dbReference>
<organism evidence="3 4">
    <name type="scientific">Mucilaginibacter xinganensis</name>
    <dbReference type="NCBI Taxonomy" id="1234841"/>
    <lineage>
        <taxon>Bacteria</taxon>
        <taxon>Pseudomonadati</taxon>
        <taxon>Bacteroidota</taxon>
        <taxon>Sphingobacteriia</taxon>
        <taxon>Sphingobacteriales</taxon>
        <taxon>Sphingobacteriaceae</taxon>
        <taxon>Mucilaginibacter</taxon>
    </lineage>
</organism>
<feature type="transmembrane region" description="Helical" evidence="1">
    <location>
        <begin position="12"/>
        <end position="32"/>
    </location>
</feature>
<keyword evidence="4" id="KW-1185">Reference proteome</keyword>
<keyword evidence="3" id="KW-0418">Kinase</keyword>
<feature type="transmembrane region" description="Helical" evidence="1">
    <location>
        <begin position="38"/>
        <end position="64"/>
    </location>
</feature>